<evidence type="ECO:0000256" key="1">
    <source>
        <dbReference type="ARBA" id="ARBA00010641"/>
    </source>
</evidence>
<sequence>MTSSEPTHDEFVDLLSKHSKRIYTYVRTLVLNDENDAEEVFQSTCAAAWSKFCQFEKGTNFGAWACKIAYYEVLRQRESRRRIQFFSEEVLASLADEAMPIAERVQERREALAECVEKLGSEDVRMIESRYFHLVRPKQIAEQMGKSVDTVYRELRRINHQLLCCVEGALDREAKR</sequence>
<evidence type="ECO:0000256" key="3">
    <source>
        <dbReference type="ARBA" id="ARBA00023082"/>
    </source>
</evidence>
<dbReference type="InterPro" id="IPR013324">
    <property type="entry name" value="RNA_pol_sigma_r3/r4-like"/>
</dbReference>
<evidence type="ECO:0000313" key="6">
    <source>
        <dbReference type="EMBL" id="MCO6046951.1"/>
    </source>
</evidence>
<dbReference type="Gene3D" id="1.10.10.10">
    <property type="entry name" value="Winged helix-like DNA-binding domain superfamily/Winged helix DNA-binding domain"/>
    <property type="match status" value="1"/>
</dbReference>
<protein>
    <submittedName>
        <fullName evidence="6">Sigma-70 family RNA polymerase sigma factor</fullName>
    </submittedName>
</protein>
<dbReference type="Gene3D" id="1.10.1740.10">
    <property type="match status" value="1"/>
</dbReference>
<dbReference type="SUPFAM" id="SSF88946">
    <property type="entry name" value="Sigma2 domain of RNA polymerase sigma factors"/>
    <property type="match status" value="1"/>
</dbReference>
<accession>A0A9X2FJC2</accession>
<keyword evidence="7" id="KW-1185">Reference proteome</keyword>
<dbReference type="InterPro" id="IPR013325">
    <property type="entry name" value="RNA_pol_sigma_r2"/>
</dbReference>
<dbReference type="PANTHER" id="PTHR43133:SF51">
    <property type="entry name" value="RNA POLYMERASE SIGMA FACTOR"/>
    <property type="match status" value="1"/>
</dbReference>
<dbReference type="AlphaFoldDB" id="A0A9X2FJC2"/>
<feature type="domain" description="RNA polymerase sigma-70 region 2" evidence="5">
    <location>
        <begin position="15"/>
        <end position="82"/>
    </location>
</feature>
<dbReference type="RefSeq" id="WP_252855063.1">
    <property type="nucleotide sequence ID" value="NZ_JAMXLR010000081.1"/>
</dbReference>
<evidence type="ECO:0000256" key="4">
    <source>
        <dbReference type="ARBA" id="ARBA00023163"/>
    </source>
</evidence>
<dbReference type="SUPFAM" id="SSF88659">
    <property type="entry name" value="Sigma3 and sigma4 domains of RNA polymerase sigma factors"/>
    <property type="match status" value="1"/>
</dbReference>
<dbReference type="EMBL" id="JAMXLR010000081">
    <property type="protein sequence ID" value="MCO6046951.1"/>
    <property type="molecule type" value="Genomic_DNA"/>
</dbReference>
<reference evidence="6" key="1">
    <citation type="submission" date="2022-06" db="EMBL/GenBank/DDBJ databases">
        <title>Aeoliella straminimaris, a novel planctomycete from sediments.</title>
        <authorList>
            <person name="Vitorino I.R."/>
            <person name="Lage O.M."/>
        </authorList>
    </citation>
    <scope>NUCLEOTIDE SEQUENCE</scope>
    <source>
        <strain evidence="6">ICT_H6.2</strain>
    </source>
</reference>
<comment type="caution">
    <text evidence="6">The sequence shown here is derived from an EMBL/GenBank/DDBJ whole genome shotgun (WGS) entry which is preliminary data.</text>
</comment>
<dbReference type="Pfam" id="PF04542">
    <property type="entry name" value="Sigma70_r2"/>
    <property type="match status" value="1"/>
</dbReference>
<dbReference type="InterPro" id="IPR036388">
    <property type="entry name" value="WH-like_DNA-bd_sf"/>
</dbReference>
<evidence type="ECO:0000313" key="7">
    <source>
        <dbReference type="Proteomes" id="UP001155241"/>
    </source>
</evidence>
<dbReference type="NCBIfam" id="TIGR02937">
    <property type="entry name" value="sigma70-ECF"/>
    <property type="match status" value="1"/>
</dbReference>
<evidence type="ECO:0000259" key="5">
    <source>
        <dbReference type="Pfam" id="PF04542"/>
    </source>
</evidence>
<dbReference type="PANTHER" id="PTHR43133">
    <property type="entry name" value="RNA POLYMERASE ECF-TYPE SIGMA FACTO"/>
    <property type="match status" value="1"/>
</dbReference>
<name>A0A9X2FJC2_9BACT</name>
<keyword evidence="4" id="KW-0804">Transcription</keyword>
<dbReference type="NCBIfam" id="TIGR02989">
    <property type="entry name" value="Sig-70_gvs1"/>
    <property type="match status" value="1"/>
</dbReference>
<dbReference type="InterPro" id="IPR039425">
    <property type="entry name" value="RNA_pol_sigma-70-like"/>
</dbReference>
<keyword evidence="2" id="KW-0805">Transcription regulation</keyword>
<dbReference type="InterPro" id="IPR014284">
    <property type="entry name" value="RNA_pol_sigma-70_dom"/>
</dbReference>
<dbReference type="GO" id="GO:0016987">
    <property type="term" value="F:sigma factor activity"/>
    <property type="evidence" value="ECO:0007669"/>
    <property type="project" value="UniProtKB-KW"/>
</dbReference>
<gene>
    <name evidence="6" type="ORF">NG895_23885</name>
</gene>
<dbReference type="InterPro" id="IPR007627">
    <property type="entry name" value="RNA_pol_sigma70_r2"/>
</dbReference>
<keyword evidence="3" id="KW-0731">Sigma factor</keyword>
<proteinExistence type="inferred from homology"/>
<dbReference type="Proteomes" id="UP001155241">
    <property type="component" value="Unassembled WGS sequence"/>
</dbReference>
<comment type="similarity">
    <text evidence="1">Belongs to the sigma-70 factor family. ECF subfamily.</text>
</comment>
<dbReference type="GO" id="GO:0006352">
    <property type="term" value="P:DNA-templated transcription initiation"/>
    <property type="evidence" value="ECO:0007669"/>
    <property type="project" value="InterPro"/>
</dbReference>
<evidence type="ECO:0000256" key="2">
    <source>
        <dbReference type="ARBA" id="ARBA00023015"/>
    </source>
</evidence>
<organism evidence="6 7">
    <name type="scientific">Aeoliella straminimaris</name>
    <dbReference type="NCBI Taxonomy" id="2954799"/>
    <lineage>
        <taxon>Bacteria</taxon>
        <taxon>Pseudomonadati</taxon>
        <taxon>Planctomycetota</taxon>
        <taxon>Planctomycetia</taxon>
        <taxon>Pirellulales</taxon>
        <taxon>Lacipirellulaceae</taxon>
        <taxon>Aeoliella</taxon>
    </lineage>
</organism>
<dbReference type="InterPro" id="IPR014331">
    <property type="entry name" value="RNA_pol_sigma70_ECF_RHOBA"/>
</dbReference>